<dbReference type="Proteomes" id="UP000663856">
    <property type="component" value="Unassembled WGS sequence"/>
</dbReference>
<reference evidence="4" key="1">
    <citation type="submission" date="2021-02" db="EMBL/GenBank/DDBJ databases">
        <authorList>
            <person name="Nowell W R."/>
        </authorList>
    </citation>
    <scope>NUCLEOTIDE SEQUENCE</scope>
</reference>
<evidence type="ECO:0000313" key="5">
    <source>
        <dbReference type="Proteomes" id="UP000663842"/>
    </source>
</evidence>
<sequence>MNHFLTSIPRSNLIPSLPKNPLNYPIILIGAGAIVTLGHLPAYKIAGFPVKGIYDTDRQKALSVGSKWNIPKVYNTIDEACATASNENVIFDLAVPSNQIESIIKQLSINSHALIQKPMDAIRRGWLGDRLTTIEIHVNVHMPWSLWSFLTTAPRLELAYHSVHYVDLIRDLSKPYEPSTVNCRSSRHAVIPHLSPVRSSYSFEYKHDPMLYVNIYANHHHRWGTKHAQSYLLVEGNRGAAKAQLGDNLAYGENIEGNQTDYLQVKLQLFYS</sequence>
<dbReference type="EMBL" id="CAJOBG010006344">
    <property type="protein sequence ID" value="CAF4184092.1"/>
    <property type="molecule type" value="Genomic_DNA"/>
</dbReference>
<protein>
    <recommendedName>
        <fullName evidence="7">Gfo/Idh/MocA-like oxidoreductase N-terminal domain-containing protein</fullName>
    </recommendedName>
</protein>
<dbReference type="EMBL" id="CAJNRF010010520">
    <property type="protein sequence ID" value="CAF2121581.1"/>
    <property type="molecule type" value="Genomic_DNA"/>
</dbReference>
<evidence type="ECO:0000313" key="4">
    <source>
        <dbReference type="EMBL" id="CAF4238285.1"/>
    </source>
</evidence>
<dbReference type="SUPFAM" id="SSF51735">
    <property type="entry name" value="NAD(P)-binding Rossmann-fold domains"/>
    <property type="match status" value="1"/>
</dbReference>
<evidence type="ECO:0008006" key="7">
    <source>
        <dbReference type="Google" id="ProtNLM"/>
    </source>
</evidence>
<organism evidence="4 5">
    <name type="scientific">Rotaria magnacalcarata</name>
    <dbReference type="NCBI Taxonomy" id="392030"/>
    <lineage>
        <taxon>Eukaryota</taxon>
        <taxon>Metazoa</taxon>
        <taxon>Spiralia</taxon>
        <taxon>Gnathifera</taxon>
        <taxon>Rotifera</taxon>
        <taxon>Eurotatoria</taxon>
        <taxon>Bdelloidea</taxon>
        <taxon>Philodinida</taxon>
        <taxon>Philodinidae</taxon>
        <taxon>Rotaria</taxon>
    </lineage>
</organism>
<feature type="transmembrane region" description="Helical" evidence="1">
    <location>
        <begin position="22"/>
        <end position="43"/>
    </location>
</feature>
<gene>
    <name evidence="3" type="ORF">OVN521_LOCUS25452</name>
    <name evidence="4" type="ORF">UXM345_LOCUS30032</name>
    <name evidence="2" type="ORF">WKI299_LOCUS24513</name>
</gene>
<name>A0A820DWZ7_9BILA</name>
<keyword evidence="1" id="KW-0472">Membrane</keyword>
<dbReference type="InterPro" id="IPR036291">
    <property type="entry name" value="NAD(P)-bd_dom_sf"/>
</dbReference>
<proteinExistence type="predicted"/>
<dbReference type="Proteomes" id="UP000663866">
    <property type="component" value="Unassembled WGS sequence"/>
</dbReference>
<dbReference type="Proteomes" id="UP000663842">
    <property type="component" value="Unassembled WGS sequence"/>
</dbReference>
<evidence type="ECO:0000313" key="6">
    <source>
        <dbReference type="Proteomes" id="UP000663866"/>
    </source>
</evidence>
<dbReference type="AlphaFoldDB" id="A0A820DWZ7"/>
<keyword evidence="1" id="KW-1133">Transmembrane helix</keyword>
<accession>A0A820DWZ7</accession>
<dbReference type="EMBL" id="CAJOBF010007661">
    <property type="protein sequence ID" value="CAF4238285.1"/>
    <property type="molecule type" value="Genomic_DNA"/>
</dbReference>
<dbReference type="Gene3D" id="3.40.50.720">
    <property type="entry name" value="NAD(P)-binding Rossmann-like Domain"/>
    <property type="match status" value="1"/>
</dbReference>
<evidence type="ECO:0000256" key="1">
    <source>
        <dbReference type="SAM" id="Phobius"/>
    </source>
</evidence>
<evidence type="ECO:0000313" key="2">
    <source>
        <dbReference type="EMBL" id="CAF2121581.1"/>
    </source>
</evidence>
<keyword evidence="6" id="KW-1185">Reference proteome</keyword>
<comment type="caution">
    <text evidence="4">The sequence shown here is derived from an EMBL/GenBank/DDBJ whole genome shotgun (WGS) entry which is preliminary data.</text>
</comment>
<evidence type="ECO:0000313" key="3">
    <source>
        <dbReference type="EMBL" id="CAF4184092.1"/>
    </source>
</evidence>
<keyword evidence="1" id="KW-0812">Transmembrane</keyword>